<protein>
    <submittedName>
        <fullName evidence="8">Probable pathway specific binuclear zinc cluster transcription factor for the aurofusarin gene cluster</fullName>
    </submittedName>
</protein>
<dbReference type="InterPro" id="IPR013700">
    <property type="entry name" value="AflR"/>
</dbReference>
<dbReference type="AlphaFoldDB" id="A0AAE8MK79"/>
<dbReference type="Pfam" id="PF00172">
    <property type="entry name" value="Zn_clus"/>
    <property type="match status" value="1"/>
</dbReference>
<organism evidence="8 9">
    <name type="scientific">Fusarium torulosum</name>
    <dbReference type="NCBI Taxonomy" id="33205"/>
    <lineage>
        <taxon>Eukaryota</taxon>
        <taxon>Fungi</taxon>
        <taxon>Dikarya</taxon>
        <taxon>Ascomycota</taxon>
        <taxon>Pezizomycotina</taxon>
        <taxon>Sordariomycetes</taxon>
        <taxon>Hypocreomycetidae</taxon>
        <taxon>Hypocreales</taxon>
        <taxon>Nectriaceae</taxon>
        <taxon>Fusarium</taxon>
    </lineage>
</organism>
<dbReference type="Pfam" id="PF08493">
    <property type="entry name" value="AflR"/>
    <property type="match status" value="1"/>
</dbReference>
<keyword evidence="5" id="KW-0539">Nucleus</keyword>
<dbReference type="PANTHER" id="PTHR31069">
    <property type="entry name" value="OLEATE-ACTIVATED TRANSCRIPTION FACTOR 1-RELATED"/>
    <property type="match status" value="1"/>
</dbReference>
<evidence type="ECO:0000313" key="8">
    <source>
        <dbReference type="EMBL" id="SPJ88003.1"/>
    </source>
</evidence>
<dbReference type="CDD" id="cd00067">
    <property type="entry name" value="GAL4"/>
    <property type="match status" value="1"/>
</dbReference>
<dbReference type="Proteomes" id="UP001187734">
    <property type="component" value="Unassembled WGS sequence"/>
</dbReference>
<dbReference type="GO" id="GO:0045122">
    <property type="term" value="P:aflatoxin biosynthetic process"/>
    <property type="evidence" value="ECO:0007669"/>
    <property type="project" value="InterPro"/>
</dbReference>
<feature type="domain" description="Zn(2)-C6 fungal-type" evidence="7">
    <location>
        <begin position="17"/>
        <end position="47"/>
    </location>
</feature>
<dbReference type="GO" id="GO:0005634">
    <property type="term" value="C:nucleus"/>
    <property type="evidence" value="ECO:0007669"/>
    <property type="project" value="InterPro"/>
</dbReference>
<evidence type="ECO:0000259" key="7">
    <source>
        <dbReference type="PROSITE" id="PS50048"/>
    </source>
</evidence>
<gene>
    <name evidence="8" type="ORF">FTOL_12472</name>
</gene>
<dbReference type="PRINTS" id="PR00755">
    <property type="entry name" value="AFLATOXINBRP"/>
</dbReference>
<proteinExistence type="predicted"/>
<evidence type="ECO:0000256" key="4">
    <source>
        <dbReference type="ARBA" id="ARBA00023163"/>
    </source>
</evidence>
<evidence type="ECO:0000313" key="9">
    <source>
        <dbReference type="Proteomes" id="UP001187734"/>
    </source>
</evidence>
<keyword evidence="2" id="KW-0805">Transcription regulation</keyword>
<dbReference type="GO" id="GO:0003677">
    <property type="term" value="F:DNA binding"/>
    <property type="evidence" value="ECO:0007669"/>
    <property type="project" value="UniProtKB-KW"/>
</dbReference>
<evidence type="ECO:0000256" key="1">
    <source>
        <dbReference type="ARBA" id="ARBA00022723"/>
    </source>
</evidence>
<dbReference type="PANTHER" id="PTHR31069:SF31">
    <property type="entry name" value="MONODICTYPHENONE CLUSTER TRANSCRIPTION FACTOR-RELATED"/>
    <property type="match status" value="1"/>
</dbReference>
<dbReference type="PROSITE" id="PS00463">
    <property type="entry name" value="ZN2_CY6_FUNGAL_1"/>
    <property type="match status" value="1"/>
</dbReference>
<keyword evidence="3" id="KW-0238">DNA-binding</keyword>
<evidence type="ECO:0000256" key="3">
    <source>
        <dbReference type="ARBA" id="ARBA00023125"/>
    </source>
</evidence>
<dbReference type="InterPro" id="IPR001138">
    <property type="entry name" value="Zn2Cys6_DnaBD"/>
</dbReference>
<feature type="compositionally biased region" description="Basic and acidic residues" evidence="6">
    <location>
        <begin position="293"/>
        <end position="306"/>
    </location>
</feature>
<feature type="region of interest" description="Disordered" evidence="6">
    <location>
        <begin position="275"/>
        <end position="312"/>
    </location>
</feature>
<evidence type="ECO:0000256" key="2">
    <source>
        <dbReference type="ARBA" id="ARBA00023015"/>
    </source>
</evidence>
<dbReference type="GO" id="GO:0008270">
    <property type="term" value="F:zinc ion binding"/>
    <property type="evidence" value="ECO:0007669"/>
    <property type="project" value="InterPro"/>
</dbReference>
<dbReference type="SMART" id="SM00066">
    <property type="entry name" value="GAL4"/>
    <property type="match status" value="1"/>
</dbReference>
<accession>A0AAE8MK79</accession>
<dbReference type="InterPro" id="IPR036864">
    <property type="entry name" value="Zn2-C6_fun-type_DNA-bd_sf"/>
</dbReference>
<dbReference type="EMBL" id="ONZP01000599">
    <property type="protein sequence ID" value="SPJ88003.1"/>
    <property type="molecule type" value="Genomic_DNA"/>
</dbReference>
<dbReference type="SUPFAM" id="SSF57701">
    <property type="entry name" value="Zn2/Cys6 DNA-binding domain"/>
    <property type="match status" value="1"/>
</dbReference>
<dbReference type="InterPro" id="IPR050675">
    <property type="entry name" value="OAF3"/>
</dbReference>
<dbReference type="PROSITE" id="PS50048">
    <property type="entry name" value="ZN2_CY6_FUNGAL_2"/>
    <property type="match status" value="1"/>
</dbReference>
<evidence type="ECO:0000256" key="5">
    <source>
        <dbReference type="ARBA" id="ARBA00023242"/>
    </source>
</evidence>
<comment type="caution">
    <text evidence="8">The sequence shown here is derived from an EMBL/GenBank/DDBJ whole genome shotgun (WGS) entry which is preliminary data.</text>
</comment>
<evidence type="ECO:0000256" key="6">
    <source>
        <dbReference type="SAM" id="MobiDB-lite"/>
    </source>
</evidence>
<sequence>MNSMDPLHRRVENYRESCDNCAKSKVRCGKEQPWCQRCTRRGQICSYSPSQRSRKRTLSNTHLEGEQRTAALPFAAMSSSASMNALLNGSSVLLGQADSWGSCPDLVELLTSSSNSESLTPDNTNLAWLSDIESIAGDNSIGKSMERLEASTYLKRHAPSTSSLLGMGSSGGTSVENEGLRPMNSITDRQHCEADLISALAKPDLPTLSCWVDSKSSQNLGTILTASRSTLTCVTTVMSCTCTPNDNVALLFTAVLLRILSWYHIVLQNCHSHNDNSSTAPTDGYTSSAASTDGKEQERPSTRDTDVSQDISEQSSIIMPPITIGAYELDSENRERIIGHIMLSELTVRKRLEIK</sequence>
<name>A0AAE8MK79_9HYPO</name>
<keyword evidence="9" id="KW-1185">Reference proteome</keyword>
<dbReference type="GO" id="GO:0000981">
    <property type="term" value="F:DNA-binding transcription factor activity, RNA polymerase II-specific"/>
    <property type="evidence" value="ECO:0007669"/>
    <property type="project" value="InterPro"/>
</dbReference>
<keyword evidence="1" id="KW-0479">Metal-binding</keyword>
<reference evidence="8" key="1">
    <citation type="submission" date="2018-03" db="EMBL/GenBank/DDBJ databases">
        <authorList>
            <person name="Guldener U."/>
        </authorList>
    </citation>
    <scope>NUCLEOTIDE SEQUENCE</scope>
</reference>
<feature type="compositionally biased region" description="Polar residues" evidence="6">
    <location>
        <begin position="275"/>
        <end position="291"/>
    </location>
</feature>
<dbReference type="Gene3D" id="4.10.240.10">
    <property type="entry name" value="Zn(2)-C6 fungal-type DNA-binding domain"/>
    <property type="match status" value="1"/>
</dbReference>
<keyword evidence="4" id="KW-0804">Transcription</keyword>